<feature type="transmembrane region" description="Helical" evidence="1">
    <location>
        <begin position="230"/>
        <end position="248"/>
    </location>
</feature>
<evidence type="ECO:0000313" key="3">
    <source>
        <dbReference type="EMBL" id="SBV98506.1"/>
    </source>
</evidence>
<dbReference type="GO" id="GO:0005886">
    <property type="term" value="C:plasma membrane"/>
    <property type="evidence" value="ECO:0007669"/>
    <property type="project" value="TreeGrafter"/>
</dbReference>
<keyword evidence="1" id="KW-0812">Transmembrane</keyword>
<evidence type="ECO:0000256" key="1">
    <source>
        <dbReference type="SAM" id="Phobius"/>
    </source>
</evidence>
<feature type="transmembrane region" description="Helical" evidence="1">
    <location>
        <begin position="46"/>
        <end position="79"/>
    </location>
</feature>
<feature type="transmembrane region" description="Helical" evidence="1">
    <location>
        <begin position="143"/>
        <end position="164"/>
    </location>
</feature>
<reference evidence="3" key="1">
    <citation type="submission" date="2016-04" db="EMBL/GenBank/DDBJ databases">
        <authorList>
            <person name="Evans L.H."/>
            <person name="Alamgir A."/>
            <person name="Owens N."/>
            <person name="Weber N.D."/>
            <person name="Virtaneva K."/>
            <person name="Barbian K."/>
            <person name="Babar A."/>
            <person name="Rosenke K."/>
        </authorList>
    </citation>
    <scope>NUCLEOTIDE SEQUENCE</scope>
    <source>
        <strain evidence="3">86</strain>
    </source>
</reference>
<evidence type="ECO:0000259" key="2">
    <source>
        <dbReference type="Pfam" id="PF07670"/>
    </source>
</evidence>
<proteinExistence type="predicted"/>
<dbReference type="AlphaFoldDB" id="A0A212JGC6"/>
<feature type="transmembrane region" description="Helical" evidence="1">
    <location>
        <begin position="293"/>
        <end position="311"/>
    </location>
</feature>
<dbReference type="InterPro" id="IPR011415">
    <property type="entry name" value="SpmA_SpmB"/>
</dbReference>
<dbReference type="Pfam" id="PF07670">
    <property type="entry name" value="Gate"/>
    <property type="match status" value="1"/>
</dbReference>
<name>A0A212JGC6_9PROT</name>
<dbReference type="EMBL" id="FLUO01000001">
    <property type="protein sequence ID" value="SBV98506.1"/>
    <property type="molecule type" value="Genomic_DNA"/>
</dbReference>
<dbReference type="PIRSF" id="PIRSF036542">
    <property type="entry name" value="SpmA_SpmB"/>
    <property type="match status" value="1"/>
</dbReference>
<feature type="transmembrane region" description="Helical" evidence="1">
    <location>
        <begin position="255"/>
        <end position="273"/>
    </location>
</feature>
<protein>
    <submittedName>
        <fullName evidence="3">Nucleoside recognition domain-containing protein</fullName>
    </submittedName>
</protein>
<keyword evidence="1" id="KW-1133">Transmembrane helix</keyword>
<accession>A0A212JGC6</accession>
<gene>
    <name evidence="3" type="ORF">KL86APRO_11019</name>
</gene>
<feature type="transmembrane region" description="Helical" evidence="1">
    <location>
        <begin position="403"/>
        <end position="426"/>
    </location>
</feature>
<dbReference type="PANTHER" id="PTHR35793:SF2">
    <property type="entry name" value="INNER MEMBRANE PROTEIN YJIG"/>
    <property type="match status" value="1"/>
</dbReference>
<feature type="transmembrane region" description="Helical" evidence="1">
    <location>
        <begin position="176"/>
        <end position="199"/>
    </location>
</feature>
<dbReference type="PANTHER" id="PTHR35793">
    <property type="entry name" value="INNER MEMBRANE PROTEIN YJIG"/>
    <property type="match status" value="1"/>
</dbReference>
<keyword evidence="1" id="KW-0472">Membrane</keyword>
<feature type="domain" description="Nucleoside transporter/FeoB GTPase Gate" evidence="2">
    <location>
        <begin position="53"/>
        <end position="163"/>
    </location>
</feature>
<dbReference type="InterPro" id="IPR052549">
    <property type="entry name" value="SpmB"/>
</dbReference>
<sequence>MNAIFFGIVAISFAVAGWRQIAAPSDMAPGTGPMEILGIAMIDGAGGAVTLAIGLIGVMTFFLGLMKVAEAGGLLAVVAKTVRPLMVRLFPDVPPDHPAMGAMIMNLSANALGLGNAATPFGIRAMQQLDRLNPAKGTATNAMVLFLAINTSSVTLLPTGVIALRAAAGSTDAAGIVPTTLFATICSTTVAILAAKLYARFSPGGASSATAAAGAADDDVPPEGEETGAYPLWVSVLVLGGIAAMVPATILWGRAIAPWIVPGLAIAFLGYGLARKVPVYEVFVEGAKDGFQVAVKIIPYLVAILTAVAMFRASGAMEMLLTPLGALTAHVGLPAEALPMALLRPLSGSGAYGIVAAIVNDPAIGPDSLTGYLVSTLQGSTETTFYVVAVYFGAVQIKRMRHALWTALTADAAGIAAAVFICNLMYG</sequence>
<dbReference type="InterPro" id="IPR011642">
    <property type="entry name" value="Gate_dom"/>
</dbReference>
<organism evidence="3">
    <name type="scientific">uncultured Alphaproteobacteria bacterium</name>
    <dbReference type="NCBI Taxonomy" id="91750"/>
    <lineage>
        <taxon>Bacteria</taxon>
        <taxon>Pseudomonadati</taxon>
        <taxon>Pseudomonadota</taxon>
        <taxon>Alphaproteobacteria</taxon>
        <taxon>environmental samples</taxon>
    </lineage>
</organism>